<keyword evidence="1" id="KW-0378">Hydrolase</keyword>
<accession>A0A8H3IL02</accession>
<keyword evidence="1" id="KW-0904">Protein phosphatase</keyword>
<reference evidence="3" key="1">
    <citation type="submission" date="2021-03" db="EMBL/GenBank/DDBJ databases">
        <authorList>
            <person name="Tagirdzhanova G."/>
        </authorList>
    </citation>
    <scope>NUCLEOTIDE SEQUENCE</scope>
</reference>
<dbReference type="InterPro" id="IPR039123">
    <property type="entry name" value="PPTC7"/>
</dbReference>
<dbReference type="EMBL" id="CAJPDQ010000022">
    <property type="protein sequence ID" value="CAF9924760.1"/>
    <property type="molecule type" value="Genomic_DNA"/>
</dbReference>
<keyword evidence="1" id="KW-0479">Metal-binding</keyword>
<evidence type="ECO:0000256" key="1">
    <source>
        <dbReference type="RuleBase" id="RU366020"/>
    </source>
</evidence>
<dbReference type="PANTHER" id="PTHR12320:SF1">
    <property type="entry name" value="PROTEIN PHOSPHATASE PTC7 HOMOLOG"/>
    <property type="match status" value="1"/>
</dbReference>
<dbReference type="InterPro" id="IPR001932">
    <property type="entry name" value="PPM-type_phosphatase-like_dom"/>
</dbReference>
<organism evidence="3 4">
    <name type="scientific">Gomphillus americanus</name>
    <dbReference type="NCBI Taxonomy" id="1940652"/>
    <lineage>
        <taxon>Eukaryota</taxon>
        <taxon>Fungi</taxon>
        <taxon>Dikarya</taxon>
        <taxon>Ascomycota</taxon>
        <taxon>Pezizomycotina</taxon>
        <taxon>Lecanoromycetes</taxon>
        <taxon>OSLEUM clade</taxon>
        <taxon>Ostropomycetidae</taxon>
        <taxon>Ostropales</taxon>
        <taxon>Graphidaceae</taxon>
        <taxon>Gomphilloideae</taxon>
        <taxon>Gomphillus</taxon>
    </lineage>
</organism>
<dbReference type="EC" id="3.1.3.16" evidence="1"/>
<evidence type="ECO:0000313" key="3">
    <source>
        <dbReference type="EMBL" id="CAF9924760.1"/>
    </source>
</evidence>
<gene>
    <name evidence="3" type="ORF">GOMPHAMPRED_003697</name>
</gene>
<proteinExistence type="inferred from homology"/>
<comment type="cofactor">
    <cofactor evidence="1">
        <name>Mg(2+)</name>
        <dbReference type="ChEBI" id="CHEBI:18420"/>
    </cofactor>
</comment>
<feature type="domain" description="PPM-type phosphatase" evidence="2">
    <location>
        <begin position="84"/>
        <end position="389"/>
    </location>
</feature>
<dbReference type="PANTHER" id="PTHR12320">
    <property type="entry name" value="PROTEIN PHOSPHATASE 2C"/>
    <property type="match status" value="1"/>
</dbReference>
<comment type="catalytic activity">
    <reaction evidence="1">
        <text>O-phospho-L-seryl-[protein] + H2O = L-seryl-[protein] + phosphate</text>
        <dbReference type="Rhea" id="RHEA:20629"/>
        <dbReference type="Rhea" id="RHEA-COMP:9863"/>
        <dbReference type="Rhea" id="RHEA-COMP:11604"/>
        <dbReference type="ChEBI" id="CHEBI:15377"/>
        <dbReference type="ChEBI" id="CHEBI:29999"/>
        <dbReference type="ChEBI" id="CHEBI:43474"/>
        <dbReference type="ChEBI" id="CHEBI:83421"/>
        <dbReference type="EC" id="3.1.3.16"/>
    </reaction>
</comment>
<evidence type="ECO:0000313" key="4">
    <source>
        <dbReference type="Proteomes" id="UP000664169"/>
    </source>
</evidence>
<keyword evidence="4" id="KW-1185">Reference proteome</keyword>
<name>A0A8H3IL02_9LECA</name>
<comment type="cofactor">
    <cofactor evidence="1">
        <name>Mn(2+)</name>
        <dbReference type="ChEBI" id="CHEBI:29035"/>
    </cofactor>
</comment>
<dbReference type="Gene3D" id="3.60.40.10">
    <property type="entry name" value="PPM-type phosphatase domain"/>
    <property type="match status" value="1"/>
</dbReference>
<sequence>MRASKATLPLLTFSTTAISTSMHSCRTSLALQYPQCAISYSSMASGSGQSFTYRLAASFSGKDTYYKPHRDTYTFTTLRPSHKHFNHRKPSSRANSGQDAFFITSVGGTGTTAFGIADGVGGWQDSGVDPADFSHGLCHYMSSRAESTDPAKAADLRPGGLLQDAYEDVVQDPQIHAGGSTACVAVAGTNGSVEVTNLGDSGFVQLRPGKVHYASEPQTHAFNTPFQLSLIPPEIQAQSRAFGGEMLQDLPKHAETSHHTVKHGDVLVFASDGVWDNLSAADVLDVIGRFMTSFHAWGTNENEAQEVQGGKDTNLRTDLLDGLTRDGGVPTKDRTLQAALAIAVAGEAKMASLDKKRDGPFAREVQRHYPNEDWQGGKVDDISVVVAIVVGMGNNRLD</sequence>
<protein>
    <recommendedName>
        <fullName evidence="1">Protein phosphatase</fullName>
        <ecNumber evidence="1">3.1.3.16</ecNumber>
    </recommendedName>
</protein>
<dbReference type="SMART" id="SM00332">
    <property type="entry name" value="PP2Cc"/>
    <property type="match status" value="1"/>
</dbReference>
<dbReference type="OrthoDB" id="60843at2759"/>
<dbReference type="GO" id="GO:0046872">
    <property type="term" value="F:metal ion binding"/>
    <property type="evidence" value="ECO:0007669"/>
    <property type="project" value="UniProtKB-UniRule"/>
</dbReference>
<comment type="catalytic activity">
    <reaction evidence="1">
        <text>O-phospho-L-threonyl-[protein] + H2O = L-threonyl-[protein] + phosphate</text>
        <dbReference type="Rhea" id="RHEA:47004"/>
        <dbReference type="Rhea" id="RHEA-COMP:11060"/>
        <dbReference type="Rhea" id="RHEA-COMP:11605"/>
        <dbReference type="ChEBI" id="CHEBI:15377"/>
        <dbReference type="ChEBI" id="CHEBI:30013"/>
        <dbReference type="ChEBI" id="CHEBI:43474"/>
        <dbReference type="ChEBI" id="CHEBI:61977"/>
        <dbReference type="EC" id="3.1.3.16"/>
    </reaction>
</comment>
<evidence type="ECO:0000259" key="2">
    <source>
        <dbReference type="PROSITE" id="PS51746"/>
    </source>
</evidence>
<dbReference type="Pfam" id="PF13672">
    <property type="entry name" value="PP2C_2"/>
    <property type="match status" value="1"/>
</dbReference>
<dbReference type="Proteomes" id="UP000664169">
    <property type="component" value="Unassembled WGS sequence"/>
</dbReference>
<dbReference type="SUPFAM" id="SSF81606">
    <property type="entry name" value="PP2C-like"/>
    <property type="match status" value="1"/>
</dbReference>
<keyword evidence="1" id="KW-0464">Manganese</keyword>
<dbReference type="GO" id="GO:0004722">
    <property type="term" value="F:protein serine/threonine phosphatase activity"/>
    <property type="evidence" value="ECO:0007669"/>
    <property type="project" value="UniProtKB-EC"/>
</dbReference>
<comment type="caution">
    <text evidence="3">The sequence shown here is derived from an EMBL/GenBank/DDBJ whole genome shotgun (WGS) entry which is preliminary data.</text>
</comment>
<keyword evidence="1" id="KW-0460">Magnesium</keyword>
<dbReference type="AlphaFoldDB" id="A0A8H3IL02"/>
<comment type="similarity">
    <text evidence="1">Belongs to the PP2C family.</text>
</comment>
<dbReference type="PROSITE" id="PS51746">
    <property type="entry name" value="PPM_2"/>
    <property type="match status" value="1"/>
</dbReference>
<dbReference type="InterPro" id="IPR036457">
    <property type="entry name" value="PPM-type-like_dom_sf"/>
</dbReference>